<reference evidence="3 4" key="1">
    <citation type="submission" date="2018-02" db="EMBL/GenBank/DDBJ databases">
        <title>Draft genome sequence of Ochrobactrum oryzae found in Brazil.</title>
        <authorList>
            <person name="Cerdeira L."/>
            <person name="Andrade F."/>
            <person name="Zacariotto T."/>
            <person name="Barbosa B."/>
            <person name="Santos S."/>
            <person name="Cassetari V."/>
            <person name="Lincopan N."/>
        </authorList>
    </citation>
    <scope>NUCLEOTIDE SEQUENCE [LARGE SCALE GENOMIC DNA]</scope>
    <source>
        <strain evidence="3 4">OA447</strain>
    </source>
</reference>
<name>A0A2S7IUC0_9HYPH</name>
<dbReference type="InterPro" id="IPR051551">
    <property type="entry name" value="Autotransporter_adhesion"/>
</dbReference>
<dbReference type="InterPro" id="IPR005546">
    <property type="entry name" value="Autotransporte_beta"/>
</dbReference>
<organism evidence="3 4">
    <name type="scientific">Brucella oryzae</name>
    <dbReference type="NCBI Taxonomy" id="335286"/>
    <lineage>
        <taxon>Bacteria</taxon>
        <taxon>Pseudomonadati</taxon>
        <taxon>Pseudomonadota</taxon>
        <taxon>Alphaproteobacteria</taxon>
        <taxon>Hyphomicrobiales</taxon>
        <taxon>Brucellaceae</taxon>
        <taxon>Brucella/Ochrobactrum group</taxon>
        <taxon>Brucella</taxon>
    </lineage>
</organism>
<protein>
    <submittedName>
        <fullName evidence="3">Autotransporter outer membrane beta-barrel domain-containing protein</fullName>
    </submittedName>
</protein>
<dbReference type="Proteomes" id="UP000238493">
    <property type="component" value="Unassembled WGS sequence"/>
</dbReference>
<dbReference type="InterPro" id="IPR036709">
    <property type="entry name" value="Autotransporte_beta_dom_sf"/>
</dbReference>
<dbReference type="EMBL" id="PTRC01000083">
    <property type="protein sequence ID" value="PQA71558.1"/>
    <property type="molecule type" value="Genomic_DNA"/>
</dbReference>
<dbReference type="SUPFAM" id="SSF103515">
    <property type="entry name" value="Autotransporter"/>
    <property type="match status" value="1"/>
</dbReference>
<proteinExistence type="predicted"/>
<feature type="non-terminal residue" evidence="3">
    <location>
        <position position="313"/>
    </location>
</feature>
<dbReference type="AlphaFoldDB" id="A0A2S7IUC0"/>
<sequence>KCGVSTPADGDWYLRSARKNPPPPPWEETGTCPPPPPPPPPPHYNPGVPLYEAYAASMQALNTLPTLQQRVGNRSWGGAANPVIEQGADAIGTPLVPASEAGTAIDQHGIWGRIEGAHNRLEPSGSATGMRQSMNTTLMQAGLDGLLLDAADGRLLGGITGLYGKAHSKVSSLHGDGTIDTQGWGLGATLTWYGDNGFYLDTQAQAVWYDNDLYSATANKSLASGRRGFGYALSAETGQRIALDDNWSLTPQAQLMWSSVSSASFRDAWEARVGLHNTDSLTTRIGLSADYRNAWHNSDGQLTRMHIYVFFLL</sequence>
<keyword evidence="4" id="KW-1185">Reference proteome</keyword>
<feature type="region of interest" description="Disordered" evidence="1">
    <location>
        <begin position="1"/>
        <end position="44"/>
    </location>
</feature>
<dbReference type="SUPFAM" id="SSF101447">
    <property type="entry name" value="Formin homology 2 domain (FH2 domain)"/>
    <property type="match status" value="1"/>
</dbReference>
<evidence type="ECO:0000313" key="3">
    <source>
        <dbReference type="EMBL" id="PQA71558.1"/>
    </source>
</evidence>
<dbReference type="OrthoDB" id="6053567at2"/>
<dbReference type="PROSITE" id="PS51208">
    <property type="entry name" value="AUTOTRANSPORTER"/>
    <property type="match status" value="1"/>
</dbReference>
<dbReference type="PANTHER" id="PTHR35037:SF3">
    <property type="entry name" value="C-TERMINAL REGION OF AIDA-LIKE PROTEIN"/>
    <property type="match status" value="1"/>
</dbReference>
<dbReference type="RefSeq" id="WP_146097175.1">
    <property type="nucleotide sequence ID" value="NZ_PTRC01000083.1"/>
</dbReference>
<feature type="non-terminal residue" evidence="3">
    <location>
        <position position="1"/>
    </location>
</feature>
<evidence type="ECO:0000259" key="2">
    <source>
        <dbReference type="PROSITE" id="PS51208"/>
    </source>
</evidence>
<dbReference type="Pfam" id="PF03797">
    <property type="entry name" value="Autotransporter"/>
    <property type="match status" value="1"/>
</dbReference>
<feature type="compositionally biased region" description="Pro residues" evidence="1">
    <location>
        <begin position="20"/>
        <end position="44"/>
    </location>
</feature>
<dbReference type="InterPro" id="IPR006315">
    <property type="entry name" value="OM_autotransptr_brl_dom"/>
</dbReference>
<dbReference type="NCBIfam" id="TIGR01414">
    <property type="entry name" value="autotrans_barl"/>
    <property type="match status" value="1"/>
</dbReference>
<dbReference type="SMART" id="SM00869">
    <property type="entry name" value="Autotransporter"/>
    <property type="match status" value="1"/>
</dbReference>
<evidence type="ECO:0000256" key="1">
    <source>
        <dbReference type="SAM" id="MobiDB-lite"/>
    </source>
</evidence>
<feature type="domain" description="Autotransporter" evidence="2">
    <location>
        <begin position="103"/>
        <end position="313"/>
    </location>
</feature>
<dbReference type="PANTHER" id="PTHR35037">
    <property type="entry name" value="C-TERMINAL REGION OF AIDA-LIKE PROTEIN"/>
    <property type="match status" value="1"/>
</dbReference>
<evidence type="ECO:0000313" key="4">
    <source>
        <dbReference type="Proteomes" id="UP000238493"/>
    </source>
</evidence>
<comment type="caution">
    <text evidence="3">The sequence shown here is derived from an EMBL/GenBank/DDBJ whole genome shotgun (WGS) entry which is preliminary data.</text>
</comment>
<dbReference type="GO" id="GO:0019867">
    <property type="term" value="C:outer membrane"/>
    <property type="evidence" value="ECO:0007669"/>
    <property type="project" value="InterPro"/>
</dbReference>
<dbReference type="Gene3D" id="2.40.128.130">
    <property type="entry name" value="Autotransporter beta-domain"/>
    <property type="match status" value="1"/>
</dbReference>
<gene>
    <name evidence="3" type="ORF">C3731_21375</name>
</gene>
<accession>A0A2S7IUC0</accession>